<protein>
    <submittedName>
        <fullName evidence="2">GNAT family acetyltransferase</fullName>
    </submittedName>
</protein>
<dbReference type="GO" id="GO:0016747">
    <property type="term" value="F:acyltransferase activity, transferring groups other than amino-acyl groups"/>
    <property type="evidence" value="ECO:0007669"/>
    <property type="project" value="InterPro"/>
</dbReference>
<dbReference type="Pfam" id="PF13302">
    <property type="entry name" value="Acetyltransf_3"/>
    <property type="match status" value="1"/>
</dbReference>
<comment type="caution">
    <text evidence="2">The sequence shown here is derived from an EMBL/GenBank/DDBJ whole genome shotgun (WGS) entry which is preliminary data.</text>
</comment>
<accession>A0A085ULK5</accession>
<dbReference type="Gene3D" id="3.40.630.30">
    <property type="match status" value="1"/>
</dbReference>
<organism evidence="2 3">
    <name type="scientific">Pseudomonas syringae</name>
    <dbReference type="NCBI Taxonomy" id="317"/>
    <lineage>
        <taxon>Bacteria</taxon>
        <taxon>Pseudomonadati</taxon>
        <taxon>Pseudomonadota</taxon>
        <taxon>Gammaproteobacteria</taxon>
        <taxon>Pseudomonadales</taxon>
        <taxon>Pseudomonadaceae</taxon>
        <taxon>Pseudomonas</taxon>
    </lineage>
</organism>
<proteinExistence type="predicted"/>
<dbReference type="PANTHER" id="PTHR43792:SF1">
    <property type="entry name" value="N-ACETYLTRANSFERASE DOMAIN-CONTAINING PROTEIN"/>
    <property type="match status" value="1"/>
</dbReference>
<evidence type="ECO:0000313" key="2">
    <source>
        <dbReference type="EMBL" id="KFE44068.1"/>
    </source>
</evidence>
<dbReference type="EMBL" id="JPQT01000174">
    <property type="protein sequence ID" value="KFE44068.1"/>
    <property type="molecule type" value="Genomic_DNA"/>
</dbReference>
<dbReference type="RefSeq" id="WP_047579680.1">
    <property type="nucleotide sequence ID" value="NZ_JPQT01000174.1"/>
</dbReference>
<feature type="domain" description="N-acetyltransferase" evidence="1">
    <location>
        <begin position="12"/>
        <end position="181"/>
    </location>
</feature>
<gene>
    <name evidence="2" type="ORF">IV02_30050</name>
</gene>
<dbReference type="PATRIC" id="fig|317.174.peg.6131"/>
<dbReference type="InterPro" id="IPR000182">
    <property type="entry name" value="GNAT_dom"/>
</dbReference>
<keyword evidence="2" id="KW-0808">Transferase</keyword>
<dbReference type="Proteomes" id="UP000028643">
    <property type="component" value="Unassembled WGS sequence"/>
</dbReference>
<name>A0A085ULK5_PSESX</name>
<dbReference type="InterPro" id="IPR016181">
    <property type="entry name" value="Acyl_CoA_acyltransferase"/>
</dbReference>
<dbReference type="PROSITE" id="PS51186">
    <property type="entry name" value="GNAT"/>
    <property type="match status" value="1"/>
</dbReference>
<sequence length="189" mass="21252">MEPILKLESARLLMRQWRDDDLPAFAALCADPQVMRYFPAPLTRLESAALIGRVRGHFAELGFGMWALERKDSGEFIGFTGLCVVGFDAHFTPAVEIGWRLAREHWGFGYASEAAWTALGCGFERLGLEQIVSFTAVSNLPSQKVMQAIGMLSDPTENFEHPKLPAGHPLRPHVLYRINRQQWLKTLQA</sequence>
<dbReference type="SUPFAM" id="SSF55729">
    <property type="entry name" value="Acyl-CoA N-acyltransferases (Nat)"/>
    <property type="match status" value="1"/>
</dbReference>
<reference evidence="2 3" key="1">
    <citation type="submission" date="2014-07" db="EMBL/GenBank/DDBJ databases">
        <title>Draft Genome Sequences of Environmental Pseudomonas syringae strains.</title>
        <authorList>
            <person name="Baltrus D.A."/>
            <person name="Berge O."/>
            <person name="Morris C."/>
        </authorList>
    </citation>
    <scope>NUCLEOTIDE SEQUENCE [LARGE SCALE GENOMIC DNA]</scope>
    <source>
        <strain evidence="2 3">CEB003</strain>
    </source>
</reference>
<dbReference type="AlphaFoldDB" id="A0A085ULK5"/>
<evidence type="ECO:0000313" key="3">
    <source>
        <dbReference type="Proteomes" id="UP000028643"/>
    </source>
</evidence>
<dbReference type="PANTHER" id="PTHR43792">
    <property type="entry name" value="GNAT FAMILY, PUTATIVE (AFU_ORTHOLOGUE AFUA_3G00765)-RELATED-RELATED"/>
    <property type="match status" value="1"/>
</dbReference>
<evidence type="ECO:0000259" key="1">
    <source>
        <dbReference type="PROSITE" id="PS51186"/>
    </source>
</evidence>
<dbReference type="InterPro" id="IPR051531">
    <property type="entry name" value="N-acetyltransferase"/>
</dbReference>